<dbReference type="GO" id="GO:0005886">
    <property type="term" value="C:plasma membrane"/>
    <property type="evidence" value="ECO:0007669"/>
    <property type="project" value="TreeGrafter"/>
</dbReference>
<evidence type="ECO:0000313" key="8">
    <source>
        <dbReference type="EMBL" id="MBL0371226.1"/>
    </source>
</evidence>
<protein>
    <submittedName>
        <fullName evidence="8">Efflux RND transporter periplasmic adaptor subunit</fullName>
    </submittedName>
</protein>
<dbReference type="GO" id="GO:0046677">
    <property type="term" value="P:response to antibiotic"/>
    <property type="evidence" value="ECO:0007669"/>
    <property type="project" value="TreeGrafter"/>
</dbReference>
<dbReference type="InterPro" id="IPR058627">
    <property type="entry name" value="MdtA-like_C"/>
</dbReference>
<reference evidence="8" key="1">
    <citation type="submission" date="2021-01" db="EMBL/GenBank/DDBJ databases">
        <title>Rhizobium sp. strain KVB221 16S ribosomal RNA gene Genome sequencing and assembly.</title>
        <authorList>
            <person name="Kang M."/>
        </authorList>
    </citation>
    <scope>NUCLEOTIDE SEQUENCE</scope>
    <source>
        <strain evidence="8">KVB221</strain>
    </source>
</reference>
<comment type="similarity">
    <text evidence="2">Belongs to the membrane fusion protein (MFP) (TC 8.A.1) family.</text>
</comment>
<dbReference type="InterPro" id="IPR058624">
    <property type="entry name" value="MdtA-like_HH"/>
</dbReference>
<proteinExistence type="inferred from homology"/>
<feature type="domain" description="Multidrug resistance protein MdtA-like beta-barrel" evidence="6">
    <location>
        <begin position="226"/>
        <end position="307"/>
    </location>
</feature>
<gene>
    <name evidence="8" type="ORF">JJB09_04220</name>
</gene>
<dbReference type="AlphaFoldDB" id="A0A937CL52"/>
<dbReference type="FunFam" id="2.40.420.20:FF:000001">
    <property type="entry name" value="Efflux RND transporter periplasmic adaptor subunit"/>
    <property type="match status" value="1"/>
</dbReference>
<dbReference type="GO" id="GO:0022857">
    <property type="term" value="F:transmembrane transporter activity"/>
    <property type="evidence" value="ECO:0007669"/>
    <property type="project" value="InterPro"/>
</dbReference>
<evidence type="ECO:0000259" key="4">
    <source>
        <dbReference type="Pfam" id="PF25876"/>
    </source>
</evidence>
<keyword evidence="9" id="KW-1185">Reference proteome</keyword>
<keyword evidence="3" id="KW-0175">Coiled coil</keyword>
<name>A0A937CL52_9HYPH</name>
<dbReference type="NCBIfam" id="TIGR01730">
    <property type="entry name" value="RND_mfp"/>
    <property type="match status" value="1"/>
</dbReference>
<feature type="domain" description="Multidrug resistance protein MdtA-like alpha-helical hairpin" evidence="4">
    <location>
        <begin position="123"/>
        <end position="190"/>
    </location>
</feature>
<comment type="caution">
    <text evidence="8">The sequence shown here is derived from an EMBL/GenBank/DDBJ whole genome shotgun (WGS) entry which is preliminary data.</text>
</comment>
<dbReference type="InterPro" id="IPR058625">
    <property type="entry name" value="MdtA-like_BSH"/>
</dbReference>
<dbReference type="Gene3D" id="2.40.50.100">
    <property type="match status" value="1"/>
</dbReference>
<feature type="domain" description="Multidrug resistance protein MdtA-like C-terminal permuted SH3" evidence="7">
    <location>
        <begin position="317"/>
        <end position="377"/>
    </location>
</feature>
<dbReference type="InterPro" id="IPR006143">
    <property type="entry name" value="RND_pump_MFP"/>
</dbReference>
<feature type="coiled-coil region" evidence="3">
    <location>
        <begin position="114"/>
        <end position="148"/>
    </location>
</feature>
<accession>A0A937CL52</accession>
<evidence type="ECO:0000256" key="1">
    <source>
        <dbReference type="ARBA" id="ARBA00004196"/>
    </source>
</evidence>
<dbReference type="Pfam" id="PF25967">
    <property type="entry name" value="RND-MFP_C"/>
    <property type="match status" value="1"/>
</dbReference>
<dbReference type="EMBL" id="JAEQNC010000002">
    <property type="protein sequence ID" value="MBL0371226.1"/>
    <property type="molecule type" value="Genomic_DNA"/>
</dbReference>
<sequence length="404" mass="42731">MAEGFGRSSSGYAAFGWPVLRGLLALVAALIFLPLVTACSEKAEDKPKVEMPPLSVGVVEVAARPTNPGKTFVGRVEAIDNVNLMARVDGFLTRREFTEGQMVKAGDLLFVIQKDVYEASVVSAQANLEKAQADANNQTIQANRARLLIKTDAVSRELLDDRIAAEKQGMATVAQAKAALDQAKINLGYTDIHAPFDGRIGITNFSIGALVGPSSGSLATIVSQDPIYVTFPVSDRTILEFTHGDRASATTKNIAIHLKLGNNMAYPQTGTIEFTGIKVDPNTDTVTIRAKFPNPKNTLLDGQFVQVFAESKAPVEALVVPQKAVLTDQSGNYVMVVEAGNKVAQRPITQGQTVGSDVVVQSGLKKGDVVISDGLQRIRPGQVVDPEPVGVSVPAGGAVSPVGD</sequence>
<dbReference type="PANTHER" id="PTHR30158">
    <property type="entry name" value="ACRA/E-RELATED COMPONENT OF DRUG EFFLUX TRANSPORTER"/>
    <property type="match status" value="1"/>
</dbReference>
<evidence type="ECO:0000259" key="7">
    <source>
        <dbReference type="Pfam" id="PF25967"/>
    </source>
</evidence>
<dbReference type="Proteomes" id="UP000633219">
    <property type="component" value="Unassembled WGS sequence"/>
</dbReference>
<dbReference type="Pfam" id="PF25876">
    <property type="entry name" value="HH_MFP_RND"/>
    <property type="match status" value="1"/>
</dbReference>
<evidence type="ECO:0000256" key="3">
    <source>
        <dbReference type="SAM" id="Coils"/>
    </source>
</evidence>
<feature type="domain" description="Multidrug resistance protein MdtA-like barrel-sandwich hybrid" evidence="5">
    <location>
        <begin position="81"/>
        <end position="212"/>
    </location>
</feature>
<evidence type="ECO:0000259" key="5">
    <source>
        <dbReference type="Pfam" id="PF25917"/>
    </source>
</evidence>
<evidence type="ECO:0000256" key="2">
    <source>
        <dbReference type="ARBA" id="ARBA00009477"/>
    </source>
</evidence>
<organism evidence="8 9">
    <name type="scientific">Rhizobium setariae</name>
    <dbReference type="NCBI Taxonomy" id="2801340"/>
    <lineage>
        <taxon>Bacteria</taxon>
        <taxon>Pseudomonadati</taxon>
        <taxon>Pseudomonadota</taxon>
        <taxon>Alphaproteobacteria</taxon>
        <taxon>Hyphomicrobiales</taxon>
        <taxon>Rhizobiaceae</taxon>
        <taxon>Rhizobium/Agrobacterium group</taxon>
        <taxon>Rhizobium</taxon>
    </lineage>
</organism>
<dbReference type="Pfam" id="PF25917">
    <property type="entry name" value="BSH_RND"/>
    <property type="match status" value="1"/>
</dbReference>
<dbReference type="Gene3D" id="2.40.420.20">
    <property type="match status" value="1"/>
</dbReference>
<evidence type="ECO:0000313" key="9">
    <source>
        <dbReference type="Proteomes" id="UP000633219"/>
    </source>
</evidence>
<dbReference type="InterPro" id="IPR058626">
    <property type="entry name" value="MdtA-like_b-barrel"/>
</dbReference>
<dbReference type="SUPFAM" id="SSF111369">
    <property type="entry name" value="HlyD-like secretion proteins"/>
    <property type="match status" value="1"/>
</dbReference>
<dbReference type="Gene3D" id="1.10.287.470">
    <property type="entry name" value="Helix hairpin bin"/>
    <property type="match status" value="1"/>
</dbReference>
<dbReference type="GO" id="GO:0030313">
    <property type="term" value="C:cell envelope"/>
    <property type="evidence" value="ECO:0007669"/>
    <property type="project" value="UniProtKB-SubCell"/>
</dbReference>
<dbReference type="Gene3D" id="2.40.30.170">
    <property type="match status" value="1"/>
</dbReference>
<evidence type="ECO:0000259" key="6">
    <source>
        <dbReference type="Pfam" id="PF25944"/>
    </source>
</evidence>
<dbReference type="Pfam" id="PF25944">
    <property type="entry name" value="Beta-barrel_RND"/>
    <property type="match status" value="1"/>
</dbReference>
<comment type="subcellular location">
    <subcellularLocation>
        <location evidence="1">Cell envelope</location>
    </subcellularLocation>
</comment>
<dbReference type="PANTHER" id="PTHR30158:SF3">
    <property type="entry name" value="MULTIDRUG EFFLUX PUMP SUBUNIT ACRA-RELATED"/>
    <property type="match status" value="1"/>
</dbReference>